<organism evidence="3 4">
    <name type="scientific">Fusobacterium ulcerans 12-1B</name>
    <dbReference type="NCBI Taxonomy" id="457404"/>
    <lineage>
        <taxon>Bacteria</taxon>
        <taxon>Fusobacteriati</taxon>
        <taxon>Fusobacteriota</taxon>
        <taxon>Fusobacteriia</taxon>
        <taxon>Fusobacteriales</taxon>
        <taxon>Fusobacteriaceae</taxon>
        <taxon>Fusobacterium</taxon>
    </lineage>
</organism>
<gene>
    <name evidence="3" type="ORF">HMPREF0402_02412</name>
</gene>
<dbReference type="InterPro" id="IPR013974">
    <property type="entry name" value="SAF"/>
</dbReference>
<feature type="domain" description="SAF" evidence="2">
    <location>
        <begin position="11"/>
        <end position="87"/>
    </location>
</feature>
<reference evidence="3 4" key="1">
    <citation type="submission" date="2012-07" db="EMBL/GenBank/DDBJ databases">
        <title>The Genome Sequence of Fusobacterium ulcerans 12_1B.</title>
        <authorList>
            <consortium name="The Broad Institute Genome Sequencing Platform"/>
            <person name="Earl A."/>
            <person name="Ward D."/>
            <person name="Feldgarden M."/>
            <person name="Gevers D."/>
            <person name="Strauss J."/>
            <person name="Ambrose C.E."/>
            <person name="Allen-Vercoe E."/>
            <person name="Walker B."/>
            <person name="Young S.K."/>
            <person name="Zeng Q."/>
            <person name="Gargeya S."/>
            <person name="Fitzgerald M."/>
            <person name="Haas B."/>
            <person name="Abouelleil A."/>
            <person name="Alvarado L."/>
            <person name="Arachchi H.M."/>
            <person name="Berlin A.M."/>
            <person name="Chapman S.B."/>
            <person name="Goldberg J."/>
            <person name="Griggs A."/>
            <person name="Gujja S."/>
            <person name="Hansen M."/>
            <person name="Howarth C."/>
            <person name="Imamovic A."/>
            <person name="Larimer J."/>
            <person name="McCowen C."/>
            <person name="Montmayeur A."/>
            <person name="Murphy C."/>
            <person name="Neiman D."/>
            <person name="Pearson M."/>
            <person name="Priest M."/>
            <person name="Roberts A."/>
            <person name="Saif S."/>
            <person name="Shea T."/>
            <person name="Sisk P."/>
            <person name="Sykes S."/>
            <person name="Wortman J."/>
            <person name="Nusbaum C."/>
            <person name="Birren B."/>
        </authorList>
    </citation>
    <scope>NUCLEOTIDE SEQUENCE [LARGE SCALE GENOMIC DNA]</scope>
    <source>
        <strain evidence="3 4">12_1B</strain>
    </source>
</reference>
<dbReference type="Proteomes" id="UP000003233">
    <property type="component" value="Unassembled WGS sequence"/>
</dbReference>
<dbReference type="GO" id="GO:0016829">
    <property type="term" value="F:lyase activity"/>
    <property type="evidence" value="ECO:0007669"/>
    <property type="project" value="UniProtKB-KW"/>
</dbReference>
<keyword evidence="1" id="KW-0456">Lyase</keyword>
<dbReference type="InterPro" id="IPR044144">
    <property type="entry name" value="SAF_UxaA/GarD"/>
</dbReference>
<dbReference type="Gene3D" id="2.30.130.110">
    <property type="match status" value="1"/>
</dbReference>
<dbReference type="PATRIC" id="fig|457404.5.peg.2730"/>
<evidence type="ECO:0000313" key="3">
    <source>
        <dbReference type="EMBL" id="EHO79673.2"/>
    </source>
</evidence>
<evidence type="ECO:0000313" key="4">
    <source>
        <dbReference type="Proteomes" id="UP000003233"/>
    </source>
</evidence>
<dbReference type="SMART" id="SM00858">
    <property type="entry name" value="SAF"/>
    <property type="match status" value="1"/>
</dbReference>
<dbReference type="CDD" id="cd11613">
    <property type="entry name" value="SAF_AH_GD"/>
    <property type="match status" value="1"/>
</dbReference>
<comment type="caution">
    <text evidence="3">The sequence shown here is derived from an EMBL/GenBank/DDBJ whole genome shotgun (WGS) entry which is preliminary data.</text>
</comment>
<protein>
    <recommendedName>
        <fullName evidence="2">SAF domain-containing protein</fullName>
    </recommendedName>
</protein>
<evidence type="ECO:0000256" key="1">
    <source>
        <dbReference type="ARBA" id="ARBA00023239"/>
    </source>
</evidence>
<dbReference type="Pfam" id="PF08666">
    <property type="entry name" value="SAF"/>
    <property type="match status" value="1"/>
</dbReference>
<proteinExistence type="predicted"/>
<dbReference type="HOGENOM" id="CLU_084161_3_0_0"/>
<dbReference type="AlphaFoldDB" id="H1PVG9"/>
<dbReference type="RefSeq" id="WP_016361891.1">
    <property type="nucleotide sequence ID" value="NZ_KE161009.1"/>
</dbReference>
<name>H1PVG9_9FUSO</name>
<keyword evidence="4" id="KW-1185">Reference proteome</keyword>
<accession>H1PVG9</accession>
<evidence type="ECO:0000259" key="2">
    <source>
        <dbReference type="SMART" id="SM00858"/>
    </source>
</evidence>
<dbReference type="EMBL" id="AGWJ02000023">
    <property type="protein sequence ID" value="EHO79673.2"/>
    <property type="molecule type" value="Genomic_DNA"/>
</dbReference>
<sequence length="91" mass="10305">MIKALSINDMDNVIVAIEPITKGEIIKYKDKKNNIKEIEVLEDIIIYHKIATSDIKQNEVVIKYGEHIGKAVINIKKGTHVHVHNTTSETN</sequence>